<sequence length="149" mass="17260">MYDAAEGSRTRTTDSQAPERCFLVEQAPTRDPRWLQGMSLVIEEALLAEYHPAECARPGERCAIDYYQVKWTTWTQEIWSEPYLPGLNDLDGKPHYDGTRRRKWSYFYDHTHRYRYCARSAAEGASPNKPGRPAVRFSEAERAVPPDES</sequence>
<dbReference type="KEGG" id="cfus:CYFUS_002008"/>
<proteinExistence type="predicted"/>
<dbReference type="AlphaFoldDB" id="A0A250IZ65"/>
<name>A0A250IZ65_9BACT</name>
<dbReference type="EMBL" id="CP022098">
    <property type="protein sequence ID" value="ATB36593.1"/>
    <property type="molecule type" value="Genomic_DNA"/>
</dbReference>
<accession>A0A250IZ65</accession>
<dbReference type="RefSeq" id="WP_095985034.1">
    <property type="nucleotide sequence ID" value="NZ_CP022098.1"/>
</dbReference>
<reference evidence="2 3" key="1">
    <citation type="submission" date="2017-06" db="EMBL/GenBank/DDBJ databases">
        <title>Sequencing and comparative analysis of myxobacterial genomes.</title>
        <authorList>
            <person name="Rupp O."/>
            <person name="Goesmann A."/>
            <person name="Sogaard-Andersen L."/>
        </authorList>
    </citation>
    <scope>NUCLEOTIDE SEQUENCE [LARGE SCALE GENOMIC DNA]</scope>
    <source>
        <strain evidence="2 3">DSM 52655</strain>
    </source>
</reference>
<evidence type="ECO:0000256" key="1">
    <source>
        <dbReference type="SAM" id="MobiDB-lite"/>
    </source>
</evidence>
<protein>
    <submittedName>
        <fullName evidence="2">Uncharacterized protein</fullName>
    </submittedName>
</protein>
<gene>
    <name evidence="2" type="ORF">CYFUS_002008</name>
</gene>
<evidence type="ECO:0000313" key="3">
    <source>
        <dbReference type="Proteomes" id="UP000217257"/>
    </source>
</evidence>
<feature type="compositionally biased region" description="Basic and acidic residues" evidence="1">
    <location>
        <begin position="138"/>
        <end position="149"/>
    </location>
</feature>
<organism evidence="2 3">
    <name type="scientific">Cystobacter fuscus</name>
    <dbReference type="NCBI Taxonomy" id="43"/>
    <lineage>
        <taxon>Bacteria</taxon>
        <taxon>Pseudomonadati</taxon>
        <taxon>Myxococcota</taxon>
        <taxon>Myxococcia</taxon>
        <taxon>Myxococcales</taxon>
        <taxon>Cystobacterineae</taxon>
        <taxon>Archangiaceae</taxon>
        <taxon>Cystobacter</taxon>
    </lineage>
</organism>
<dbReference type="Proteomes" id="UP000217257">
    <property type="component" value="Chromosome"/>
</dbReference>
<evidence type="ECO:0000313" key="2">
    <source>
        <dbReference type="EMBL" id="ATB36593.1"/>
    </source>
</evidence>
<feature type="region of interest" description="Disordered" evidence="1">
    <location>
        <begin position="122"/>
        <end position="149"/>
    </location>
</feature>